<evidence type="ECO:0000256" key="6">
    <source>
        <dbReference type="ARBA" id="ARBA00022841"/>
    </source>
</evidence>
<feature type="signal peptide" evidence="7">
    <location>
        <begin position="1"/>
        <end position="24"/>
    </location>
</feature>
<evidence type="ECO:0000256" key="3">
    <source>
        <dbReference type="ARBA" id="ARBA00022679"/>
    </source>
</evidence>
<feature type="domain" description="AlgX/AlgJ SGNH hydrolase-like" evidence="8">
    <location>
        <begin position="118"/>
        <end position="249"/>
    </location>
</feature>
<gene>
    <name evidence="9" type="ORF">MUN79_06215</name>
</gene>
<dbReference type="RefSeq" id="WP_244676878.1">
    <property type="nucleotide sequence ID" value="NZ_CP095046.1"/>
</dbReference>
<comment type="pathway">
    <text evidence="2">Glycan biosynthesis; alginate biosynthesis.</text>
</comment>
<evidence type="ECO:0000313" key="9">
    <source>
        <dbReference type="EMBL" id="UOQ73527.1"/>
    </source>
</evidence>
<reference evidence="9" key="1">
    <citation type="submission" date="2022-04" db="EMBL/GenBank/DDBJ databases">
        <title>Hymenobacter sp. isolated from the air.</title>
        <authorList>
            <person name="Won M."/>
            <person name="Lee C.-M."/>
            <person name="Woen H.-Y."/>
            <person name="Kwon S.-W."/>
        </authorList>
    </citation>
    <scope>NUCLEOTIDE SEQUENCE</scope>
    <source>
        <strain evidence="9">5116S-3</strain>
    </source>
</reference>
<keyword evidence="3" id="KW-0808">Transferase</keyword>
<comment type="subcellular location">
    <subcellularLocation>
        <location evidence="1">Periplasm</location>
    </subcellularLocation>
</comment>
<keyword evidence="10" id="KW-1185">Reference proteome</keyword>
<feature type="chain" id="PRO_5035843186" description="AlgX/AlgJ SGNH hydrolase-like domain-containing protein" evidence="7">
    <location>
        <begin position="25"/>
        <end position="439"/>
    </location>
</feature>
<dbReference type="EMBL" id="CP095046">
    <property type="protein sequence ID" value="UOQ73527.1"/>
    <property type="molecule type" value="Genomic_DNA"/>
</dbReference>
<accession>A0A8T9Q7G9</accession>
<dbReference type="GO" id="GO:0042597">
    <property type="term" value="C:periplasmic space"/>
    <property type="evidence" value="ECO:0007669"/>
    <property type="project" value="UniProtKB-SubCell"/>
</dbReference>
<proteinExistence type="predicted"/>
<dbReference type="Proteomes" id="UP000831796">
    <property type="component" value="Chromosome"/>
</dbReference>
<dbReference type="AlphaFoldDB" id="A0A8T9Q7G9"/>
<dbReference type="GO" id="GO:0042121">
    <property type="term" value="P:alginic acid biosynthetic process"/>
    <property type="evidence" value="ECO:0007669"/>
    <property type="project" value="UniProtKB-KW"/>
</dbReference>
<evidence type="ECO:0000256" key="1">
    <source>
        <dbReference type="ARBA" id="ARBA00004418"/>
    </source>
</evidence>
<keyword evidence="6" id="KW-0016">Alginate biosynthesis</keyword>
<evidence type="ECO:0000256" key="2">
    <source>
        <dbReference type="ARBA" id="ARBA00005182"/>
    </source>
</evidence>
<dbReference type="GO" id="GO:0016740">
    <property type="term" value="F:transferase activity"/>
    <property type="evidence" value="ECO:0007669"/>
    <property type="project" value="UniProtKB-KW"/>
</dbReference>
<evidence type="ECO:0000256" key="7">
    <source>
        <dbReference type="SAM" id="SignalP"/>
    </source>
</evidence>
<protein>
    <recommendedName>
        <fullName evidence="8">AlgX/AlgJ SGNH hydrolase-like domain-containing protein</fullName>
    </recommendedName>
</protein>
<keyword evidence="4 7" id="KW-0732">Signal</keyword>
<evidence type="ECO:0000313" key="10">
    <source>
        <dbReference type="Proteomes" id="UP000831796"/>
    </source>
</evidence>
<dbReference type="InterPro" id="IPR031811">
    <property type="entry name" value="ALGX/ALGJ_SGNH-like"/>
</dbReference>
<evidence type="ECO:0000256" key="5">
    <source>
        <dbReference type="ARBA" id="ARBA00022764"/>
    </source>
</evidence>
<dbReference type="KEGG" id="hcu:MUN79_06215"/>
<keyword evidence="5" id="KW-0574">Periplasm</keyword>
<dbReference type="Pfam" id="PF16822">
    <property type="entry name" value="ALGX"/>
    <property type="match status" value="1"/>
</dbReference>
<name>A0A8T9Q7G9_9BACT</name>
<organism evidence="9 10">
    <name type="scientific">Hymenobacter cellulosilyticus</name>
    <dbReference type="NCBI Taxonomy" id="2932248"/>
    <lineage>
        <taxon>Bacteria</taxon>
        <taxon>Pseudomonadati</taxon>
        <taxon>Bacteroidota</taxon>
        <taxon>Cytophagia</taxon>
        <taxon>Cytophagales</taxon>
        <taxon>Hymenobacteraceae</taxon>
        <taxon>Hymenobacter</taxon>
    </lineage>
</organism>
<sequence length="439" mass="50666">MKIYLKRAVLFCLLLLLLLPAGQAKFNWVDTGQLTGYYDAPAPPPDLSWESLWNNTFQPALERYLEEHIGFRVWLIKARNQIVYDVLHETNDPNLFVGPNNSLFDSRTLFDYVGMGAHADSATIRRHIHRLRVVQDTLARRGKLLIFVASASKASFMPENMPAYFRRSGRYRPSNYEQYTAAMRAAGINLLDLSQALRSWKDTASYPLFPQSGGHWSDYGAALVGDTTMRYVERKYGRPMRDYRLKAGTVGIAPNDNDTDTEKALNLLYPLAPHIMKYPQVEYEPLKPGQYRPSALIIGDSFVFTVLYSFFAQSFDDKNSRYWHFNVVNRNIAWPSELPEGTDMSKLDYKAQYLARDIIMIMFTEYNMDNRLDYGFSDSAYKLLVPYTHADTLRIQALEDQLSRKPGLSDYWWAKETETGRSRQQLIHEAAVARYDSIR</sequence>
<evidence type="ECO:0000256" key="4">
    <source>
        <dbReference type="ARBA" id="ARBA00022729"/>
    </source>
</evidence>
<evidence type="ECO:0000259" key="8">
    <source>
        <dbReference type="Pfam" id="PF16822"/>
    </source>
</evidence>